<dbReference type="Proteomes" id="UP001164250">
    <property type="component" value="Chromosome 4"/>
</dbReference>
<accession>A0ACC1BJL6</accession>
<evidence type="ECO:0000313" key="1">
    <source>
        <dbReference type="EMBL" id="KAJ0099053.1"/>
    </source>
</evidence>
<keyword evidence="2" id="KW-1185">Reference proteome</keyword>
<evidence type="ECO:0000313" key="2">
    <source>
        <dbReference type="Proteomes" id="UP001164250"/>
    </source>
</evidence>
<name>A0ACC1BJL6_9ROSI</name>
<proteinExistence type="predicted"/>
<comment type="caution">
    <text evidence="1">The sequence shown here is derived from an EMBL/GenBank/DDBJ whole genome shotgun (WGS) entry which is preliminary data.</text>
</comment>
<protein>
    <submittedName>
        <fullName evidence="1">Uncharacterized protein</fullName>
    </submittedName>
</protein>
<gene>
    <name evidence="1" type="ORF">Patl1_20384</name>
</gene>
<dbReference type="EMBL" id="CM047900">
    <property type="protein sequence ID" value="KAJ0099053.1"/>
    <property type="molecule type" value="Genomic_DNA"/>
</dbReference>
<reference evidence="2" key="1">
    <citation type="journal article" date="2023" name="G3 (Bethesda)">
        <title>Genome assembly and association tests identify interacting loci associated with vigor, precocity, and sex in interspecific pistachio rootstocks.</title>
        <authorList>
            <person name="Palmer W."/>
            <person name="Jacygrad E."/>
            <person name="Sagayaradj S."/>
            <person name="Cavanaugh K."/>
            <person name="Han R."/>
            <person name="Bertier L."/>
            <person name="Beede B."/>
            <person name="Kafkas S."/>
            <person name="Golino D."/>
            <person name="Preece J."/>
            <person name="Michelmore R."/>
        </authorList>
    </citation>
    <scope>NUCLEOTIDE SEQUENCE [LARGE SCALE GENOMIC DNA]</scope>
</reference>
<sequence length="44" mass="5096">MRNHDNFQELTAFLCQEKATNWVCLQFQDNPSAHLASNASFYGF</sequence>
<organism evidence="1 2">
    <name type="scientific">Pistacia atlantica</name>
    <dbReference type="NCBI Taxonomy" id="434234"/>
    <lineage>
        <taxon>Eukaryota</taxon>
        <taxon>Viridiplantae</taxon>
        <taxon>Streptophyta</taxon>
        <taxon>Embryophyta</taxon>
        <taxon>Tracheophyta</taxon>
        <taxon>Spermatophyta</taxon>
        <taxon>Magnoliopsida</taxon>
        <taxon>eudicotyledons</taxon>
        <taxon>Gunneridae</taxon>
        <taxon>Pentapetalae</taxon>
        <taxon>rosids</taxon>
        <taxon>malvids</taxon>
        <taxon>Sapindales</taxon>
        <taxon>Anacardiaceae</taxon>
        <taxon>Pistacia</taxon>
    </lineage>
</organism>